<dbReference type="EMBL" id="MT143979">
    <property type="protein sequence ID" value="QJA44724.1"/>
    <property type="molecule type" value="Genomic_DNA"/>
</dbReference>
<gene>
    <name evidence="3" type="ORF">MM171A00166_0068</name>
    <name evidence="5" type="ORF">MM415A00140_0017</name>
    <name evidence="2" type="ORF">MM415B00227_0059</name>
    <name evidence="1" type="ORF">TM448A00134_0058</name>
    <name evidence="4" type="ORF">TM448B00166_0043</name>
</gene>
<evidence type="ECO:0000313" key="1">
    <source>
        <dbReference type="EMBL" id="QJA44724.1"/>
    </source>
</evidence>
<accession>A0A6H1ZAY9</accession>
<dbReference type="AlphaFoldDB" id="A0A6H1ZAY9"/>
<dbReference type="EMBL" id="MT141570">
    <property type="protein sequence ID" value="QJA67397.1"/>
    <property type="molecule type" value="Genomic_DNA"/>
</dbReference>
<sequence>MKIALYIENGREQIVLTPDTDTEKAVLGKLHDGREMSIYKGSFYQCQGGWTRHGSDDSSTIICLVEG</sequence>
<evidence type="ECO:0000313" key="3">
    <source>
        <dbReference type="EMBL" id="QJB00825.1"/>
    </source>
</evidence>
<evidence type="ECO:0000313" key="4">
    <source>
        <dbReference type="EMBL" id="QJH93999.1"/>
    </source>
</evidence>
<protein>
    <submittedName>
        <fullName evidence="1">Uncharacterized protein</fullName>
    </submittedName>
</protein>
<evidence type="ECO:0000313" key="5">
    <source>
        <dbReference type="EMBL" id="QJI05267.1"/>
    </source>
</evidence>
<dbReference type="EMBL" id="MT145197">
    <property type="protein sequence ID" value="QJI05267.1"/>
    <property type="molecule type" value="Genomic_DNA"/>
</dbReference>
<proteinExistence type="predicted"/>
<dbReference type="EMBL" id="MT143701">
    <property type="protein sequence ID" value="QJB00825.1"/>
    <property type="molecule type" value="Genomic_DNA"/>
</dbReference>
<name>A0A6H1ZAY9_9ZZZZ</name>
<dbReference type="EMBL" id="MT144594">
    <property type="protein sequence ID" value="QJH93999.1"/>
    <property type="molecule type" value="Genomic_DNA"/>
</dbReference>
<organism evidence="1">
    <name type="scientific">viral metagenome</name>
    <dbReference type="NCBI Taxonomy" id="1070528"/>
    <lineage>
        <taxon>unclassified sequences</taxon>
        <taxon>metagenomes</taxon>
        <taxon>organismal metagenomes</taxon>
    </lineage>
</organism>
<evidence type="ECO:0000313" key="2">
    <source>
        <dbReference type="EMBL" id="QJA67397.1"/>
    </source>
</evidence>
<reference evidence="1" key="1">
    <citation type="submission" date="2020-03" db="EMBL/GenBank/DDBJ databases">
        <title>The deep terrestrial virosphere.</title>
        <authorList>
            <person name="Holmfeldt K."/>
            <person name="Nilsson E."/>
            <person name="Simone D."/>
            <person name="Lopez-Fernandez M."/>
            <person name="Wu X."/>
            <person name="de Brujin I."/>
            <person name="Lundin D."/>
            <person name="Andersson A."/>
            <person name="Bertilsson S."/>
            <person name="Dopson M."/>
        </authorList>
    </citation>
    <scope>NUCLEOTIDE SEQUENCE</scope>
    <source>
        <strain evidence="3">MM171A00166</strain>
        <strain evidence="5">MM415A00140</strain>
        <strain evidence="2">MM415B00227</strain>
        <strain evidence="1">TM448A00134</strain>
        <strain evidence="4">TM448B00166</strain>
    </source>
</reference>